<accession>A0A3D5J3R4</accession>
<dbReference type="EMBL" id="DPMF01000380">
    <property type="protein sequence ID" value="HCV82647.1"/>
    <property type="molecule type" value="Genomic_DNA"/>
</dbReference>
<dbReference type="Proteomes" id="UP000264330">
    <property type="component" value="Unassembled WGS sequence"/>
</dbReference>
<gene>
    <name evidence="1" type="ORF">DGQ38_16525</name>
</gene>
<proteinExistence type="predicted"/>
<sequence>MALQMKSLFKYISFFLLLLNGYGHLHASNLQENNDFIVDDFCFQDQLDLGFDYFDDSDALIHEKSRSNPDKKFSETEEIEIEEAQNDSDSDTDASKKNIETGDYVTGLFYIVLSAYHDNSLRDYEPYFSKHQKISSYPSICVRYCVFRI</sequence>
<organism evidence="1 2">
    <name type="scientific">Zunongwangia profunda</name>
    <dbReference type="NCBI Taxonomy" id="398743"/>
    <lineage>
        <taxon>Bacteria</taxon>
        <taxon>Pseudomonadati</taxon>
        <taxon>Bacteroidota</taxon>
        <taxon>Flavobacteriia</taxon>
        <taxon>Flavobacteriales</taxon>
        <taxon>Flavobacteriaceae</taxon>
        <taxon>Zunongwangia</taxon>
    </lineage>
</organism>
<reference evidence="1 2" key="1">
    <citation type="journal article" date="2018" name="Nat. Biotechnol.">
        <title>A standardized bacterial taxonomy based on genome phylogeny substantially revises the tree of life.</title>
        <authorList>
            <person name="Parks D.H."/>
            <person name="Chuvochina M."/>
            <person name="Waite D.W."/>
            <person name="Rinke C."/>
            <person name="Skarshewski A."/>
            <person name="Chaumeil P.A."/>
            <person name="Hugenholtz P."/>
        </authorList>
    </citation>
    <scope>NUCLEOTIDE SEQUENCE [LARGE SCALE GENOMIC DNA]</scope>
    <source>
        <strain evidence="1">UBA9359</strain>
    </source>
</reference>
<dbReference type="AlphaFoldDB" id="A0A3D5J3R4"/>
<comment type="caution">
    <text evidence="1">The sequence shown here is derived from an EMBL/GenBank/DDBJ whole genome shotgun (WGS) entry which is preliminary data.</text>
</comment>
<protein>
    <submittedName>
        <fullName evidence="1">Uncharacterized protein</fullName>
    </submittedName>
</protein>
<evidence type="ECO:0000313" key="1">
    <source>
        <dbReference type="EMBL" id="HCV82647.1"/>
    </source>
</evidence>
<name>A0A3D5J3R4_9FLAO</name>
<evidence type="ECO:0000313" key="2">
    <source>
        <dbReference type="Proteomes" id="UP000264330"/>
    </source>
</evidence>